<dbReference type="Pfam" id="PF00392">
    <property type="entry name" value="GntR"/>
    <property type="match status" value="1"/>
</dbReference>
<dbReference type="PANTHER" id="PTHR46577">
    <property type="entry name" value="HTH-TYPE TRANSCRIPTIONAL REGULATORY PROTEIN GABR"/>
    <property type="match status" value="1"/>
</dbReference>
<evidence type="ECO:0000256" key="3">
    <source>
        <dbReference type="ARBA" id="ARBA00023015"/>
    </source>
</evidence>
<keyword evidence="7" id="KW-0808">Transferase</keyword>
<dbReference type="Pfam" id="PF00155">
    <property type="entry name" value="Aminotran_1_2"/>
    <property type="match status" value="1"/>
</dbReference>
<dbReference type="PRINTS" id="PR00035">
    <property type="entry name" value="HTHGNTR"/>
</dbReference>
<dbReference type="PROSITE" id="PS50949">
    <property type="entry name" value="HTH_GNTR"/>
    <property type="match status" value="1"/>
</dbReference>
<dbReference type="InterPro" id="IPR036390">
    <property type="entry name" value="WH_DNA-bd_sf"/>
</dbReference>
<accession>G8NYS4</accession>
<keyword evidence="7" id="KW-0032">Aminotransferase</keyword>
<proteinExistence type="inferred from homology"/>
<dbReference type="KEGG" id="gma:AciX8_0129"/>
<keyword evidence="8" id="KW-1185">Reference proteome</keyword>
<evidence type="ECO:0000313" key="8">
    <source>
        <dbReference type="Proteomes" id="UP000007113"/>
    </source>
</evidence>
<gene>
    <name evidence="7" type="ordered locus">AciX8_0129</name>
</gene>
<evidence type="ECO:0000259" key="6">
    <source>
        <dbReference type="PROSITE" id="PS50949"/>
    </source>
</evidence>
<protein>
    <submittedName>
        <fullName evidence="7">Transcriptional regulator, GntR family with aminotransferase domain</fullName>
    </submittedName>
</protein>
<dbReference type="HOGENOM" id="CLU_017584_0_0_0"/>
<name>G8NYS4_GRAMM</name>
<dbReference type="InterPro" id="IPR051446">
    <property type="entry name" value="HTH_trans_reg/aminotransferase"/>
</dbReference>
<evidence type="ECO:0000256" key="2">
    <source>
        <dbReference type="ARBA" id="ARBA00022898"/>
    </source>
</evidence>
<dbReference type="STRING" id="682795.AciX8_0129"/>
<keyword evidence="3" id="KW-0805">Transcription regulation</keyword>
<comment type="similarity">
    <text evidence="1">In the C-terminal section; belongs to the class-I pyridoxal-phosphate-dependent aminotransferase family.</text>
</comment>
<dbReference type="SMART" id="SM00345">
    <property type="entry name" value="HTH_GNTR"/>
    <property type="match status" value="1"/>
</dbReference>
<dbReference type="InterPro" id="IPR036388">
    <property type="entry name" value="WH-like_DNA-bd_sf"/>
</dbReference>
<evidence type="ECO:0000313" key="7">
    <source>
        <dbReference type="EMBL" id="AEU34487.1"/>
    </source>
</evidence>
<dbReference type="GO" id="GO:0003700">
    <property type="term" value="F:DNA-binding transcription factor activity"/>
    <property type="evidence" value="ECO:0007669"/>
    <property type="project" value="InterPro"/>
</dbReference>
<keyword evidence="2" id="KW-0663">Pyridoxal phosphate</keyword>
<dbReference type="SUPFAM" id="SSF46785">
    <property type="entry name" value="Winged helix' DNA-binding domain"/>
    <property type="match status" value="1"/>
</dbReference>
<dbReference type="Proteomes" id="UP000007113">
    <property type="component" value="Chromosome"/>
</dbReference>
<dbReference type="EMBL" id="CP003130">
    <property type="protein sequence ID" value="AEU34487.1"/>
    <property type="molecule type" value="Genomic_DNA"/>
</dbReference>
<dbReference type="CDD" id="cd00609">
    <property type="entry name" value="AAT_like"/>
    <property type="match status" value="1"/>
</dbReference>
<dbReference type="eggNOG" id="COG1167">
    <property type="taxonomic scope" value="Bacteria"/>
</dbReference>
<dbReference type="InterPro" id="IPR015421">
    <property type="entry name" value="PyrdxlP-dep_Trfase_major"/>
</dbReference>
<feature type="domain" description="HTH gntR-type" evidence="6">
    <location>
        <begin position="3"/>
        <end position="72"/>
    </location>
</feature>
<dbReference type="CDD" id="cd07377">
    <property type="entry name" value="WHTH_GntR"/>
    <property type="match status" value="1"/>
</dbReference>
<evidence type="ECO:0000256" key="5">
    <source>
        <dbReference type="ARBA" id="ARBA00023163"/>
    </source>
</evidence>
<keyword evidence="5" id="KW-0804">Transcription</keyword>
<dbReference type="Gene3D" id="3.40.640.10">
    <property type="entry name" value="Type I PLP-dependent aspartate aminotransferase-like (Major domain)"/>
    <property type="match status" value="1"/>
</dbReference>
<dbReference type="GO" id="GO:0030170">
    <property type="term" value="F:pyridoxal phosphate binding"/>
    <property type="evidence" value="ECO:0007669"/>
    <property type="project" value="InterPro"/>
</dbReference>
<dbReference type="Gene3D" id="3.90.1150.10">
    <property type="entry name" value="Aspartate Aminotransferase, domain 1"/>
    <property type="match status" value="1"/>
</dbReference>
<dbReference type="InterPro" id="IPR004839">
    <property type="entry name" value="Aminotransferase_I/II_large"/>
</dbReference>
<evidence type="ECO:0000256" key="4">
    <source>
        <dbReference type="ARBA" id="ARBA00023125"/>
    </source>
</evidence>
<dbReference type="Gene3D" id="1.10.10.10">
    <property type="entry name" value="Winged helix-like DNA-binding domain superfamily/Winged helix DNA-binding domain"/>
    <property type="match status" value="1"/>
</dbReference>
<dbReference type="SUPFAM" id="SSF53383">
    <property type="entry name" value="PLP-dependent transferases"/>
    <property type="match status" value="1"/>
</dbReference>
<keyword evidence="4" id="KW-0238">DNA-binding</keyword>
<dbReference type="InterPro" id="IPR015422">
    <property type="entry name" value="PyrdxlP-dep_Trfase_small"/>
</dbReference>
<reference evidence="7 8" key="1">
    <citation type="submission" date="2011-11" db="EMBL/GenBank/DDBJ databases">
        <title>Complete sequence of Granulicella mallensis MP5ACTX8.</title>
        <authorList>
            <consortium name="US DOE Joint Genome Institute"/>
            <person name="Lucas S."/>
            <person name="Copeland A."/>
            <person name="Lapidus A."/>
            <person name="Cheng J.-F."/>
            <person name="Goodwin L."/>
            <person name="Pitluck S."/>
            <person name="Peters L."/>
            <person name="Lu M."/>
            <person name="Detter J.C."/>
            <person name="Han C."/>
            <person name="Tapia R."/>
            <person name="Land M."/>
            <person name="Hauser L."/>
            <person name="Kyrpides N."/>
            <person name="Ivanova N."/>
            <person name="Mikhailova N."/>
            <person name="Pagani I."/>
            <person name="Rawat S."/>
            <person name="Mannisto M."/>
            <person name="Haggblom M."/>
            <person name="Woyke T."/>
        </authorList>
    </citation>
    <scope>NUCLEOTIDE SEQUENCE [LARGE SCALE GENOMIC DNA]</scope>
    <source>
        <strain evidence="8">ATCC BAA-1857 / DSM 23137 / MP5ACTX8</strain>
    </source>
</reference>
<organism evidence="7 8">
    <name type="scientific">Granulicella mallensis (strain ATCC BAA-1857 / DSM 23137 / MP5ACTX8)</name>
    <dbReference type="NCBI Taxonomy" id="682795"/>
    <lineage>
        <taxon>Bacteria</taxon>
        <taxon>Pseudomonadati</taxon>
        <taxon>Acidobacteriota</taxon>
        <taxon>Terriglobia</taxon>
        <taxon>Terriglobales</taxon>
        <taxon>Acidobacteriaceae</taxon>
        <taxon>Granulicella</taxon>
    </lineage>
</organism>
<dbReference type="AlphaFoldDB" id="G8NYS4"/>
<dbReference type="PANTHER" id="PTHR46577:SF2">
    <property type="entry name" value="TRANSCRIPTIONAL REGULATORY PROTEIN"/>
    <property type="match status" value="1"/>
</dbReference>
<evidence type="ECO:0000256" key="1">
    <source>
        <dbReference type="ARBA" id="ARBA00005384"/>
    </source>
</evidence>
<dbReference type="InterPro" id="IPR000524">
    <property type="entry name" value="Tscrpt_reg_HTH_GntR"/>
</dbReference>
<dbReference type="GO" id="GO:0008483">
    <property type="term" value="F:transaminase activity"/>
    <property type="evidence" value="ECO:0007669"/>
    <property type="project" value="UniProtKB-KW"/>
</dbReference>
<dbReference type="GO" id="GO:0003677">
    <property type="term" value="F:DNA binding"/>
    <property type="evidence" value="ECO:0007669"/>
    <property type="project" value="UniProtKB-KW"/>
</dbReference>
<dbReference type="InterPro" id="IPR015424">
    <property type="entry name" value="PyrdxlP-dep_Trfase"/>
</dbReference>
<sequence>MAKTQSVSRVEFAMEAIRERIALAPGTRLPSIRQLAENLRVSKSTIVEAYDRLVSEGAVEAKRGSGFFAAARLRPFRLKDPGFQLDRAIDPLWIMRQALTSNATFQPGSGWLPDDWLAGDMLRRVLRGISRDEQANLTAYGSLQGYLPLRKQLARRLNARNIAAEPNNIFLTDSATRAIDIICRFLLQPGDAVLIDDPCYFNFQYMLQAQRVQTIGIRYTPNGPDLEQFAAACVEHRPKLYLTTAVLHNPTGANISLSTAHRLLKLAEVHDLVLVEDTIYADLESRSSPGLAALDGFERVILAGSFSKTLTGAARCGFIVARNDWIEGLTDLALATSFGTNDLTAQATHRLLLDGSYRGHLEALRPRLARAMAFTIEQLEHLGFELWIRPECGVFLWAQLPDQLDSADIAIRALERGLVLAPGNVFSVSQTANHFMRFNVAQCANKKVFDLLGEVLKP</sequence>